<dbReference type="AlphaFoldDB" id="A0A2P7ZY11"/>
<dbReference type="EMBL" id="NHZQ01000102">
    <property type="protein sequence ID" value="PSK53100.1"/>
    <property type="molecule type" value="Genomic_DNA"/>
</dbReference>
<proteinExistence type="predicted"/>
<dbReference type="OrthoDB" id="5230484at2759"/>
<feature type="compositionally biased region" description="Polar residues" evidence="1">
    <location>
        <begin position="14"/>
        <end position="25"/>
    </location>
</feature>
<dbReference type="STRING" id="40998.A0A2P7ZY11"/>
<feature type="compositionally biased region" description="Polar residues" evidence="1">
    <location>
        <begin position="500"/>
        <end position="542"/>
    </location>
</feature>
<feature type="region of interest" description="Disordered" evidence="1">
    <location>
        <begin position="469"/>
        <end position="670"/>
    </location>
</feature>
<feature type="region of interest" description="Disordered" evidence="1">
    <location>
        <begin position="697"/>
        <end position="726"/>
    </location>
</feature>
<feature type="domain" description="DUF7624" evidence="2">
    <location>
        <begin position="669"/>
        <end position="835"/>
    </location>
</feature>
<dbReference type="Pfam" id="PF24616">
    <property type="entry name" value="DUF7624"/>
    <property type="match status" value="1"/>
</dbReference>
<dbReference type="GO" id="GO:0004497">
    <property type="term" value="F:monooxygenase activity"/>
    <property type="evidence" value="ECO:0007669"/>
    <property type="project" value="UniProtKB-KW"/>
</dbReference>
<organism evidence="3 4">
    <name type="scientific">Elsinoe australis</name>
    <dbReference type="NCBI Taxonomy" id="40998"/>
    <lineage>
        <taxon>Eukaryota</taxon>
        <taxon>Fungi</taxon>
        <taxon>Dikarya</taxon>
        <taxon>Ascomycota</taxon>
        <taxon>Pezizomycotina</taxon>
        <taxon>Dothideomycetes</taxon>
        <taxon>Dothideomycetidae</taxon>
        <taxon>Myriangiales</taxon>
        <taxon>Elsinoaceae</taxon>
        <taxon>Elsinoe</taxon>
    </lineage>
</organism>
<feature type="compositionally biased region" description="Low complexity" evidence="1">
    <location>
        <begin position="210"/>
        <end position="226"/>
    </location>
</feature>
<accession>A0A2P7ZY11</accession>
<feature type="compositionally biased region" description="Polar residues" evidence="1">
    <location>
        <begin position="144"/>
        <end position="154"/>
    </location>
</feature>
<keyword evidence="3" id="KW-0503">Monooxygenase</keyword>
<feature type="compositionally biased region" description="Low complexity" evidence="1">
    <location>
        <begin position="627"/>
        <end position="644"/>
    </location>
</feature>
<reference evidence="3 4" key="1">
    <citation type="submission" date="2017-05" db="EMBL/GenBank/DDBJ databases">
        <title>Draft genome sequence of Elsinoe australis.</title>
        <authorList>
            <person name="Cheng Q."/>
        </authorList>
    </citation>
    <scope>NUCLEOTIDE SEQUENCE [LARGE SCALE GENOMIC DNA]</scope>
    <source>
        <strain evidence="3 4">NL1</strain>
    </source>
</reference>
<sequence length="843" mass="90051">MAALRSPLVPSPTPSQKAAPQSEGSPASPAPHSDSLSPRSADSLAPPSPYRQFVDPSPTESNGTDTTDIDEEAQEGINDAFVDTGMSAPHLQSGLQVGSAITSPTSPNSLARLDTTVTGPREPGSDDAPTSVIHVSQGFRNFANERQSPGSAQSKALRPENWIASPSTPDAAKGPDDKRLSGQSPGPSNGSTETVSSTSKKPTRQDSFTDKSTSSRSQTSQQGPTTATAPVQSPEYDLQVINVNGDLSYPDTASSLNNATAEVLGLRRALTNCWNLCNTLAELSATHRHRVFASTPRLHLQETAWTSCWRLCQELYAHHYRDDHPPSLSNIHRALDLCREFTQARFEARNRGDHTSDSILRVSFEMNTHLYNIRDRTLPPTFVKRTMDFYIAFCHRMMKQRSALPRDTDLLLGAAWNLAESLYKLRHPPSTGATASGIEDEATEEELLTSALHAAFNLSDLLKEGWANTRLNDRGTPRPAQGAFPPRAGAARGAASEGRTSSLSNRTYHDANSSFQQNGYGQGQSLKSGYGHGQQNYATNTVGPPHIPGGHGAFQTFPAPPLPPETPVTIFDDVTDSSSPESAAAPNIMVLGSGDGRGGRQGQRRAQAQAREQGRRQVQGQGRGGQQDRWGSSASSSLSEFSAGSDRRSMAGSEMGGGSEASRSETSSVTMTVENRYIRLLRALLLKAGMGAGFGADGAAGQGEATVEDGAGTEDKTGQDEAGANGAEGDAAIAAARNAAASVAAKEETTSLQVFVERLPPDAFGAEPERKWLLEKYKGLVRNDPSLRGVGMMRGERFGWEETGRAVAWLLGTDEGLWGWVGELFRLVSGRGLGERLEGEMVL</sequence>
<protein>
    <submittedName>
        <fullName evidence="3">Dimethylaniline monooxygenase</fullName>
    </submittedName>
</protein>
<dbReference type="Proteomes" id="UP000243723">
    <property type="component" value="Unassembled WGS sequence"/>
</dbReference>
<evidence type="ECO:0000313" key="3">
    <source>
        <dbReference type="EMBL" id="PSK53100.1"/>
    </source>
</evidence>
<evidence type="ECO:0000259" key="2">
    <source>
        <dbReference type="Pfam" id="PF24616"/>
    </source>
</evidence>
<feature type="compositionally biased region" description="Low complexity" evidence="1">
    <location>
        <begin position="477"/>
        <end position="499"/>
    </location>
</feature>
<gene>
    <name evidence="3" type="ORF">B9Z65_3300</name>
</gene>
<evidence type="ECO:0000256" key="1">
    <source>
        <dbReference type="SAM" id="MobiDB-lite"/>
    </source>
</evidence>
<keyword evidence="4" id="KW-1185">Reference proteome</keyword>
<feature type="compositionally biased region" description="Polar residues" evidence="1">
    <location>
        <begin position="93"/>
        <end position="109"/>
    </location>
</feature>
<keyword evidence="3" id="KW-0560">Oxidoreductase</keyword>
<feature type="compositionally biased region" description="Polar residues" evidence="1">
    <location>
        <begin position="181"/>
        <end position="200"/>
    </location>
</feature>
<feature type="region of interest" description="Disordered" evidence="1">
    <location>
        <begin position="1"/>
        <end position="234"/>
    </location>
</feature>
<dbReference type="InterPro" id="IPR056041">
    <property type="entry name" value="DUF7624"/>
</dbReference>
<feature type="compositionally biased region" description="Low complexity" evidence="1">
    <location>
        <begin position="604"/>
        <end position="620"/>
    </location>
</feature>
<name>A0A2P7ZY11_9PEZI</name>
<evidence type="ECO:0000313" key="4">
    <source>
        <dbReference type="Proteomes" id="UP000243723"/>
    </source>
</evidence>
<comment type="caution">
    <text evidence="3">The sequence shown here is derived from an EMBL/GenBank/DDBJ whole genome shotgun (WGS) entry which is preliminary data.</text>
</comment>